<evidence type="ECO:0000313" key="3">
    <source>
        <dbReference type="EMBL" id="AII87867.1"/>
    </source>
</evidence>
<dbReference type="InterPro" id="IPR006680">
    <property type="entry name" value="Amidohydro-rel"/>
</dbReference>
<dbReference type="AlphaFoldDB" id="A0AAN0VJA8"/>
<dbReference type="Proteomes" id="UP000028680">
    <property type="component" value="Chromosome"/>
</dbReference>
<dbReference type="PANTHER" id="PTHR43569">
    <property type="entry name" value="AMIDOHYDROLASE"/>
    <property type="match status" value="1"/>
</dbReference>
<reference evidence="3 4" key="1">
    <citation type="journal article" date="2014" name="ISME J.">
        <title>Adaptation of an abundant Roseobacter RCA organism to pelagic systems revealed by genomic and transcriptomic analyses.</title>
        <authorList>
            <person name="Voget S."/>
            <person name="Wemheuer B."/>
            <person name="Brinkhoff T."/>
            <person name="Vollmers J."/>
            <person name="Dietrich S."/>
            <person name="Giebel H.A."/>
            <person name="Beardsley C."/>
            <person name="Sardemann C."/>
            <person name="Bakenhus I."/>
            <person name="Billerbeck S."/>
            <person name="Daniel R."/>
            <person name="Simon M."/>
        </authorList>
    </citation>
    <scope>NUCLEOTIDE SEQUENCE [LARGE SCALE GENOMIC DNA]</scope>
    <source>
        <strain evidence="3 4">RCA23</strain>
    </source>
</reference>
<dbReference type="Gene3D" id="3.20.20.140">
    <property type="entry name" value="Metal-dependent hydrolases"/>
    <property type="match status" value="1"/>
</dbReference>
<dbReference type="KEGG" id="ptp:RCA23_c23440"/>
<comment type="similarity">
    <text evidence="1">Belongs to the metallo-dependent hydrolases superfamily.</text>
</comment>
<accession>A0AAN0VJA8</accession>
<feature type="domain" description="Amidohydrolase-related" evidence="2">
    <location>
        <begin position="8"/>
        <end position="298"/>
    </location>
</feature>
<keyword evidence="4" id="KW-1185">Reference proteome</keyword>
<dbReference type="InterPro" id="IPR032466">
    <property type="entry name" value="Metal_Hydrolase"/>
</dbReference>
<protein>
    <submittedName>
        <fullName evidence="3">Amidohydrolase</fullName>
    </submittedName>
</protein>
<proteinExistence type="inferred from homology"/>
<dbReference type="GO" id="GO:0016787">
    <property type="term" value="F:hydrolase activity"/>
    <property type="evidence" value="ECO:0007669"/>
    <property type="project" value="InterPro"/>
</dbReference>
<dbReference type="SUPFAM" id="SSF51556">
    <property type="entry name" value="Metallo-dependent hydrolases"/>
    <property type="match status" value="1"/>
</dbReference>
<dbReference type="InterPro" id="IPR052350">
    <property type="entry name" value="Metallo-dep_Lactonases"/>
</dbReference>
<dbReference type="PANTHER" id="PTHR43569:SF1">
    <property type="entry name" value="BLL3371 PROTEIN"/>
    <property type="match status" value="1"/>
</dbReference>
<dbReference type="RefSeq" id="WP_201770462.1">
    <property type="nucleotide sequence ID" value="NZ_CP003984.1"/>
</dbReference>
<organism evidence="3 4">
    <name type="scientific">Planktomarina temperata RCA23</name>
    <dbReference type="NCBI Taxonomy" id="666509"/>
    <lineage>
        <taxon>Bacteria</taxon>
        <taxon>Pseudomonadati</taxon>
        <taxon>Pseudomonadota</taxon>
        <taxon>Alphaproteobacteria</taxon>
        <taxon>Rhodobacterales</taxon>
        <taxon>Paracoccaceae</taxon>
        <taxon>Planktomarina</taxon>
    </lineage>
</organism>
<sequence>MSDPIRVVDAHIHLWDLSTGLYPHFEEPSDSFIGNTAEIARSYLLPELLAEGGAEVVLEKAVHVEAFPTDRVEETRVLQSLADGAGEGKPQALVVNVDLAADDAEAQIIDQKRFANTRGIRQVLNLHEIADYSYGAPDHLANPVWMENFDLLRSHDLSFDLQIYPHQMAGCAALAAKNPDVGIVLNHAGMFVDRTPDGWKEWKEGLRTMAAQPNITVKISGLGMFDHNWTVESFRPYIYEVLEAFGPERSMLASNFPVDKLFATYVQHWQAFAEIIAPLSENEQALLLRKTAERVYRI</sequence>
<gene>
    <name evidence="3" type="ORF">RCA23_c23440</name>
</gene>
<name>A0AAN0VJA8_9RHOB</name>
<evidence type="ECO:0000313" key="4">
    <source>
        <dbReference type="Proteomes" id="UP000028680"/>
    </source>
</evidence>
<evidence type="ECO:0000256" key="1">
    <source>
        <dbReference type="ARBA" id="ARBA00038310"/>
    </source>
</evidence>
<evidence type="ECO:0000259" key="2">
    <source>
        <dbReference type="Pfam" id="PF04909"/>
    </source>
</evidence>
<dbReference type="Pfam" id="PF04909">
    <property type="entry name" value="Amidohydro_2"/>
    <property type="match status" value="1"/>
</dbReference>
<dbReference type="EMBL" id="CP003984">
    <property type="protein sequence ID" value="AII87867.1"/>
    <property type="molecule type" value="Genomic_DNA"/>
</dbReference>